<proteinExistence type="predicted"/>
<evidence type="ECO:0000313" key="2">
    <source>
        <dbReference type="Proteomes" id="UP000824533"/>
    </source>
</evidence>
<organism evidence="1 2">
    <name type="scientific">Dendrolimus kikuchii</name>
    <dbReference type="NCBI Taxonomy" id="765133"/>
    <lineage>
        <taxon>Eukaryota</taxon>
        <taxon>Metazoa</taxon>
        <taxon>Ecdysozoa</taxon>
        <taxon>Arthropoda</taxon>
        <taxon>Hexapoda</taxon>
        <taxon>Insecta</taxon>
        <taxon>Pterygota</taxon>
        <taxon>Neoptera</taxon>
        <taxon>Endopterygota</taxon>
        <taxon>Lepidoptera</taxon>
        <taxon>Glossata</taxon>
        <taxon>Ditrysia</taxon>
        <taxon>Bombycoidea</taxon>
        <taxon>Lasiocampidae</taxon>
        <taxon>Dendrolimus</taxon>
    </lineage>
</organism>
<evidence type="ECO:0000313" key="1">
    <source>
        <dbReference type="EMBL" id="KAJ0184117.1"/>
    </source>
</evidence>
<dbReference type="EMBL" id="CM034387">
    <property type="protein sequence ID" value="KAJ0184117.1"/>
    <property type="molecule type" value="Genomic_DNA"/>
</dbReference>
<reference evidence="1 2" key="1">
    <citation type="journal article" date="2021" name="Front. Genet.">
        <title>Chromosome-Level Genome Assembly Reveals Significant Gene Expansion in the Toll and IMD Signaling Pathways of Dendrolimus kikuchii.</title>
        <authorList>
            <person name="Zhou J."/>
            <person name="Wu P."/>
            <person name="Xiong Z."/>
            <person name="Liu N."/>
            <person name="Zhao N."/>
            <person name="Ji M."/>
            <person name="Qiu Y."/>
            <person name="Yang B."/>
        </authorList>
    </citation>
    <scope>NUCLEOTIDE SEQUENCE [LARGE SCALE GENOMIC DNA]</scope>
    <source>
        <strain evidence="1">Ann1</strain>
    </source>
</reference>
<keyword evidence="2" id="KW-1185">Reference proteome</keyword>
<accession>A0ACC1DKR9</accession>
<comment type="caution">
    <text evidence="1">The sequence shown here is derived from an EMBL/GenBank/DDBJ whole genome shotgun (WGS) entry which is preliminary data.</text>
</comment>
<gene>
    <name evidence="1" type="ORF">K1T71_000540</name>
</gene>
<sequence length="485" mass="55865">MLLTTCALTAVIIIVYLIKTSVKPKNFPPGPQWYPIIGSSNVVKRMQQKHGSQFKGLLELAKEYSTQVLGLKLGRELMVVVYGEKNAHQAFTDQAFDGRPKTFFLKLRCLGTRLGITCTDGPLWREQRQYTVKQLKNVGFGKTHMEKQIQNDLESILEYIEKNRHKPINPNHVFSQAVINTIWKYIAGKRIEDQKLDLLLDIFSERSKAFGMAGGLLNVAPWCRFLLPEYSGFNLIMKLNRQLSDIIEEAINAHKNKEVECPDFIYSYLEEIKENNGNFNELQLKIICLDLIIAGSQTTGNSLKFAILRVVREKRMQELIYQEIKEHIGDNTPSWSDSVKLVYTSAFLLEVYRYYAIAAFIGPKRVMENTVMDGYHIPKDTTVLISVYDLHFDPEIWKDPHEFKPERFIDEDGNLKHPEHLYSFGLGRRRCPGDSLARSFLFIVFVGIIQKYFIQWDEDAPPCDEPIIGLIMSPKPFSVQFVPRS</sequence>
<protein>
    <submittedName>
        <fullName evidence="1">Uncharacterized protein</fullName>
    </submittedName>
</protein>
<dbReference type="Proteomes" id="UP000824533">
    <property type="component" value="Linkage Group LG01"/>
</dbReference>
<name>A0ACC1DKR9_9NEOP</name>